<protein>
    <recommendedName>
        <fullName evidence="7">Anaerobic ribonucleoside-triphosphate reductase-activating protein</fullName>
        <ecNumber evidence="7">1.97.1.-</ecNumber>
    </recommendedName>
</protein>
<dbReference type="SUPFAM" id="SSF102114">
    <property type="entry name" value="Radical SAM enzymes"/>
    <property type="match status" value="1"/>
</dbReference>
<dbReference type="Proteomes" id="UP001165492">
    <property type="component" value="Unassembled WGS sequence"/>
</dbReference>
<dbReference type="Pfam" id="PF13353">
    <property type="entry name" value="Fer4_12"/>
    <property type="match status" value="1"/>
</dbReference>
<dbReference type="SFLD" id="SFLDG01066">
    <property type="entry name" value="organic_radical-activating_enz"/>
    <property type="match status" value="1"/>
</dbReference>
<evidence type="ECO:0000256" key="4">
    <source>
        <dbReference type="ARBA" id="ARBA00022723"/>
    </source>
</evidence>
<dbReference type="RefSeq" id="WP_229535368.1">
    <property type="nucleotide sequence ID" value="NZ_JAJHJB010000016.1"/>
</dbReference>
<comment type="cofactor">
    <cofactor evidence="1">
        <name>[4Fe-4S] cluster</name>
        <dbReference type="ChEBI" id="CHEBI:49883"/>
    </cofactor>
</comment>
<evidence type="ECO:0000256" key="7">
    <source>
        <dbReference type="PIRNR" id="PIRNR000368"/>
    </source>
</evidence>
<dbReference type="EC" id="1.97.1.-" evidence="7"/>
<reference evidence="8" key="1">
    <citation type="submission" date="2021-11" db="EMBL/GenBank/DDBJ databases">
        <title>Description of a new species Pelosinus isolated from the bottom sediments of Lake Baikal.</title>
        <authorList>
            <person name="Zakharyuk A."/>
        </authorList>
    </citation>
    <scope>NUCLEOTIDE SEQUENCE</scope>
    <source>
        <strain evidence="8">Bkl1</strain>
    </source>
</reference>
<keyword evidence="7" id="KW-0560">Oxidoreductase</keyword>
<dbReference type="InterPro" id="IPR013785">
    <property type="entry name" value="Aldolase_TIM"/>
</dbReference>
<dbReference type="SFLD" id="SFLDG01063">
    <property type="entry name" value="activating_enzymes__group_1"/>
    <property type="match status" value="1"/>
</dbReference>
<evidence type="ECO:0000313" key="9">
    <source>
        <dbReference type="Proteomes" id="UP001165492"/>
    </source>
</evidence>
<dbReference type="PIRSF" id="PIRSF000368">
    <property type="entry name" value="NrdG"/>
    <property type="match status" value="1"/>
</dbReference>
<proteinExistence type="inferred from homology"/>
<evidence type="ECO:0000256" key="2">
    <source>
        <dbReference type="ARBA" id="ARBA00022485"/>
    </source>
</evidence>
<dbReference type="InterPro" id="IPR007197">
    <property type="entry name" value="rSAM"/>
</dbReference>
<evidence type="ECO:0000256" key="6">
    <source>
        <dbReference type="ARBA" id="ARBA00023014"/>
    </source>
</evidence>
<comment type="similarity">
    <text evidence="7">Belongs to the organic radical-activating enzymes family.</text>
</comment>
<dbReference type="NCBIfam" id="TIGR02491">
    <property type="entry name" value="NrdG"/>
    <property type="match status" value="1"/>
</dbReference>
<dbReference type="PANTHER" id="PTHR30352:SF2">
    <property type="entry name" value="ANAEROBIC RIBONUCLEOSIDE-TRIPHOSPHATE REDUCTASE-ACTIVATING PROTEIN"/>
    <property type="match status" value="1"/>
</dbReference>
<keyword evidence="3" id="KW-0949">S-adenosyl-L-methionine</keyword>
<evidence type="ECO:0000256" key="5">
    <source>
        <dbReference type="ARBA" id="ARBA00023004"/>
    </source>
</evidence>
<sequence length="167" mass="18570">MVKIRLASQITTDSVVDGKGLRTVIWCQGCTHHCQGCHNLDTQDLNGGFEQEIDDVVQAVLAVELQSGVTFSGGEPMLQPVACTAIAEQLKSSGVNIWCYTGFTFEELLNRRDCLEFLQYIDVLIDGKFELALKSYDLLFKGSANQRIIDVPESLKEKKVVLYEPLP</sequence>
<dbReference type="InterPro" id="IPR058240">
    <property type="entry name" value="rSAM_sf"/>
</dbReference>
<keyword evidence="6" id="KW-0411">Iron-sulfur</keyword>
<dbReference type="Gene3D" id="3.20.20.70">
    <property type="entry name" value="Aldolase class I"/>
    <property type="match status" value="1"/>
</dbReference>
<dbReference type="SFLD" id="SFLDS00029">
    <property type="entry name" value="Radical_SAM"/>
    <property type="match status" value="1"/>
</dbReference>
<dbReference type="PANTHER" id="PTHR30352">
    <property type="entry name" value="PYRUVATE FORMATE-LYASE-ACTIVATING ENZYME"/>
    <property type="match status" value="1"/>
</dbReference>
<name>A0ABS8HSN9_9FIRM</name>
<keyword evidence="2" id="KW-0004">4Fe-4S</keyword>
<keyword evidence="5" id="KW-0408">Iron</keyword>
<dbReference type="InterPro" id="IPR012837">
    <property type="entry name" value="NrdG"/>
</dbReference>
<keyword evidence="4" id="KW-0479">Metal-binding</keyword>
<comment type="caution">
    <text evidence="8">The sequence shown here is derived from an EMBL/GenBank/DDBJ whole genome shotgun (WGS) entry which is preliminary data.</text>
</comment>
<evidence type="ECO:0000256" key="3">
    <source>
        <dbReference type="ARBA" id="ARBA00022691"/>
    </source>
</evidence>
<comment type="function">
    <text evidence="7">Activation of anaerobic ribonucleoside-triphosphate reductase under anaerobic conditions by generation of an organic free radical, using S-adenosylmethionine and reduced flavodoxin as cosubstrates to produce 5'-deoxy-adenosine.</text>
</comment>
<evidence type="ECO:0000313" key="8">
    <source>
        <dbReference type="EMBL" id="MCC5466192.1"/>
    </source>
</evidence>
<organism evidence="8 9">
    <name type="scientific">Pelosinus baikalensis</name>
    <dbReference type="NCBI Taxonomy" id="2892015"/>
    <lineage>
        <taxon>Bacteria</taxon>
        <taxon>Bacillati</taxon>
        <taxon>Bacillota</taxon>
        <taxon>Negativicutes</taxon>
        <taxon>Selenomonadales</taxon>
        <taxon>Sporomusaceae</taxon>
        <taxon>Pelosinus</taxon>
    </lineage>
</organism>
<dbReference type="SFLD" id="SFLDF00299">
    <property type="entry name" value="anaerobic_ribonucleoside-triph"/>
    <property type="match status" value="1"/>
</dbReference>
<accession>A0ABS8HSN9</accession>
<dbReference type="EMBL" id="JAJHJB010000016">
    <property type="protein sequence ID" value="MCC5466192.1"/>
    <property type="molecule type" value="Genomic_DNA"/>
</dbReference>
<gene>
    <name evidence="8" type="primary">nrdG</name>
    <name evidence="8" type="ORF">LMF89_12590</name>
</gene>
<keyword evidence="9" id="KW-1185">Reference proteome</keyword>
<dbReference type="InterPro" id="IPR034457">
    <property type="entry name" value="Organic_radical-activating"/>
</dbReference>
<evidence type="ECO:0000256" key="1">
    <source>
        <dbReference type="ARBA" id="ARBA00001966"/>
    </source>
</evidence>